<evidence type="ECO:0000256" key="5">
    <source>
        <dbReference type="ARBA" id="ARBA00022622"/>
    </source>
</evidence>
<dbReference type="SUPFAM" id="SSF53649">
    <property type="entry name" value="Alkaline phosphatase-like"/>
    <property type="match status" value="1"/>
</dbReference>
<dbReference type="GO" id="GO:0098552">
    <property type="term" value="C:side of membrane"/>
    <property type="evidence" value="ECO:0007669"/>
    <property type="project" value="UniProtKB-KW"/>
</dbReference>
<dbReference type="GO" id="GO:0005886">
    <property type="term" value="C:plasma membrane"/>
    <property type="evidence" value="ECO:0007669"/>
    <property type="project" value="UniProtKB-SubCell"/>
</dbReference>
<keyword evidence="10" id="KW-0472">Membrane</keyword>
<keyword evidence="17" id="KW-0732">Signal</keyword>
<feature type="binding site" evidence="14">
    <location>
        <position position="405"/>
    </location>
    <ligand>
        <name>Zn(2+)</name>
        <dbReference type="ChEBI" id="CHEBI:29105"/>
        <label>2</label>
    </ligand>
</feature>
<feature type="binding site" evidence="14">
    <location>
        <position position="481"/>
    </location>
    <ligand>
        <name>Zn(2+)</name>
        <dbReference type="ChEBI" id="CHEBI:29105"/>
        <label>2</label>
    </ligand>
</feature>
<keyword evidence="11" id="KW-0325">Glycoprotein</keyword>
<feature type="binding site" evidence="14">
    <location>
        <position position="406"/>
    </location>
    <ligand>
        <name>Zn(2+)</name>
        <dbReference type="ChEBI" id="CHEBI:29105"/>
        <label>2</label>
    </ligand>
</feature>
<evidence type="ECO:0000256" key="10">
    <source>
        <dbReference type="ARBA" id="ARBA00023136"/>
    </source>
</evidence>
<evidence type="ECO:0000256" key="8">
    <source>
        <dbReference type="ARBA" id="ARBA00022833"/>
    </source>
</evidence>
<dbReference type="InterPro" id="IPR017850">
    <property type="entry name" value="Alkaline_phosphatase_core_sf"/>
</dbReference>
<dbReference type="EC" id="3.1.3.1" evidence="3 16"/>
<feature type="binding site" evidence="14">
    <location>
        <position position="364"/>
    </location>
    <ligand>
        <name>Zn(2+)</name>
        <dbReference type="ChEBI" id="CHEBI:29105"/>
        <label>2</label>
    </ligand>
</feature>
<keyword evidence="5" id="KW-0336">GPI-anchor</keyword>
<sequence length="538" mass="59602">MKWMCLTRQMPIGSLMKMKASVLLIFVHLYALCASEEHPRIKRSINEVDAAEYDQEFWLGKGQDILLRHLVNRPNLNIAKNVIFFIGDGMSLQTITAARIYKEQKLGERGEEGELSFEEFPYTGLAKTYCVDSQVGDSACTATAYLGGVKGNEGTIGVSAAVGRMDCLGMRNESNHVLSLAKWAQDAGKSTGLVTTTRVTHASPAGLYAHVSERGWEEDGAVSSDGFNSVDCPDIAQQLIFNNPGKNINVIMGGGRRNFFPYDKTDSQGHKGRRRDGQNLIELWKLDKIKKNASYAYVTNRSELLSLKFSPQYLLGLFSPSHMEYHLEEKTNEPTLEEMTVAAIKHLQKNPRGYFLFVEGGKIDLAHHENMARKALDETVEFSKAVAAAVRASDERDTLIVVTADHAHVMTMNGYPRRGNDILGLAGEAPDGLPYSTLSYANGPGSIRPDGSNRRQNLRQFNLYDKSFKYPSMVPLPIETHGGDDVVVYARGPWSHLFSGAYEQNFIPHAVGYAACLGKGMTACYTPIRGDRKPIFRA</sequence>
<dbReference type="FunFam" id="3.40.720.10:FF:000008">
    <property type="entry name" value="Alkaline phosphatase"/>
    <property type="match status" value="1"/>
</dbReference>
<comment type="cofactor">
    <cofactor evidence="14">
        <name>Zn(2+)</name>
        <dbReference type="ChEBI" id="CHEBI:29105"/>
    </cofactor>
    <text evidence="14">Binds 2 Zn(2+) ions.</text>
</comment>
<comment type="catalytic activity">
    <reaction evidence="16">
        <text>a phosphate monoester + H2O = an alcohol + phosphate</text>
        <dbReference type="Rhea" id="RHEA:15017"/>
        <dbReference type="ChEBI" id="CHEBI:15377"/>
        <dbReference type="ChEBI" id="CHEBI:30879"/>
        <dbReference type="ChEBI" id="CHEBI:43474"/>
        <dbReference type="ChEBI" id="CHEBI:67140"/>
        <dbReference type="EC" id="3.1.3.1"/>
    </reaction>
</comment>
<dbReference type="CDD" id="cd16012">
    <property type="entry name" value="ALP"/>
    <property type="match status" value="1"/>
</dbReference>
<keyword evidence="6 14" id="KW-0479">Metal-binding</keyword>
<evidence type="ECO:0000256" key="3">
    <source>
        <dbReference type="ARBA" id="ARBA00012647"/>
    </source>
</evidence>
<dbReference type="InterPro" id="IPR018299">
    <property type="entry name" value="Alkaline_phosphatase_AS"/>
</dbReference>
<feature type="binding site" evidence="14">
    <location>
        <position position="201"/>
    </location>
    <ligand>
        <name>Mg(2+)</name>
        <dbReference type="ChEBI" id="CHEBI:18420"/>
    </ligand>
</feature>
<dbReference type="Pfam" id="PF00245">
    <property type="entry name" value="Alk_phosphatase"/>
    <property type="match status" value="1"/>
</dbReference>
<feature type="binding site" evidence="14">
    <location>
        <position position="359"/>
    </location>
    <ligand>
        <name>Mg(2+)</name>
        <dbReference type="ChEBI" id="CHEBI:18420"/>
    </ligand>
</feature>
<evidence type="ECO:0000256" key="9">
    <source>
        <dbReference type="ARBA" id="ARBA00022842"/>
    </source>
</evidence>
<dbReference type="InterPro" id="IPR001952">
    <property type="entry name" value="Alkaline_phosphatase"/>
</dbReference>
<dbReference type="Gene3D" id="3.40.720.10">
    <property type="entry name" value="Alkaline Phosphatase, subunit A"/>
    <property type="match status" value="1"/>
</dbReference>
<gene>
    <name evidence="18" type="ORF">PYX00_002999</name>
</gene>
<evidence type="ECO:0000256" key="15">
    <source>
        <dbReference type="RuleBase" id="RU003946"/>
    </source>
</evidence>
<dbReference type="PANTHER" id="PTHR11596">
    <property type="entry name" value="ALKALINE PHOSPHATASE"/>
    <property type="match status" value="1"/>
</dbReference>
<feature type="signal peptide" evidence="17">
    <location>
        <begin position="1"/>
        <end position="35"/>
    </location>
</feature>
<keyword evidence="7 16" id="KW-0378">Hydrolase</keyword>
<dbReference type="GO" id="GO:0004035">
    <property type="term" value="F:alkaline phosphatase activity"/>
    <property type="evidence" value="ECO:0007669"/>
    <property type="project" value="UniProtKB-EC"/>
</dbReference>
<feature type="binding site" evidence="14">
    <location>
        <position position="203"/>
    </location>
    <ligand>
        <name>Mg(2+)</name>
        <dbReference type="ChEBI" id="CHEBI:18420"/>
    </ligand>
</feature>
<evidence type="ECO:0000256" key="14">
    <source>
        <dbReference type="PIRSR" id="PIRSR601952-2"/>
    </source>
</evidence>
<protein>
    <recommendedName>
        <fullName evidence="3 16">Alkaline phosphatase</fullName>
        <ecNumber evidence="3 16">3.1.3.1</ecNumber>
    </recommendedName>
</protein>
<comment type="similarity">
    <text evidence="2 15">Belongs to the alkaline phosphatase family.</text>
</comment>
<evidence type="ECO:0000256" key="12">
    <source>
        <dbReference type="ARBA" id="ARBA00023288"/>
    </source>
</evidence>
<keyword evidence="12" id="KW-0449">Lipoprotein</keyword>
<dbReference type="AlphaFoldDB" id="A0AAW2HZR7"/>
<comment type="subcellular location">
    <subcellularLocation>
        <location evidence="1">Cell membrane</location>
        <topology evidence="1">Lipid-anchor</topology>
        <topology evidence="1">GPI-anchor</topology>
    </subcellularLocation>
</comment>
<evidence type="ECO:0000256" key="7">
    <source>
        <dbReference type="ARBA" id="ARBA00022801"/>
    </source>
</evidence>
<evidence type="ECO:0000256" key="4">
    <source>
        <dbReference type="ARBA" id="ARBA00022475"/>
    </source>
</evidence>
<evidence type="ECO:0000256" key="1">
    <source>
        <dbReference type="ARBA" id="ARBA00004609"/>
    </source>
</evidence>
<feature type="active site" description="Phosphoserine intermediate" evidence="13">
    <location>
        <position position="138"/>
    </location>
</feature>
<comment type="cofactor">
    <cofactor evidence="14">
        <name>Mg(2+)</name>
        <dbReference type="ChEBI" id="CHEBI:18420"/>
    </cofactor>
    <text evidence="14">Binds 1 Mg(2+) ion.</text>
</comment>
<dbReference type="SMART" id="SM00098">
    <property type="entry name" value="alkPPc"/>
    <property type="match status" value="1"/>
</dbReference>
<accession>A0AAW2HZR7</accession>
<comment type="caution">
    <text evidence="18">The sequence shown here is derived from an EMBL/GenBank/DDBJ whole genome shotgun (WGS) entry which is preliminary data.</text>
</comment>
<evidence type="ECO:0000256" key="6">
    <source>
        <dbReference type="ARBA" id="ARBA00022723"/>
    </source>
</evidence>
<evidence type="ECO:0000256" key="17">
    <source>
        <dbReference type="SAM" id="SignalP"/>
    </source>
</evidence>
<feature type="binding site" evidence="14">
    <location>
        <position position="368"/>
    </location>
    <ligand>
        <name>Zn(2+)</name>
        <dbReference type="ChEBI" id="CHEBI:29105"/>
        <label>2</label>
    </ligand>
</feature>
<reference evidence="18" key="1">
    <citation type="journal article" date="2024" name="Gigascience">
        <title>Chromosome-level genome of the poultry shaft louse Menopon gallinae provides insight into the host-switching and adaptive evolution of parasitic lice.</title>
        <authorList>
            <person name="Xu Y."/>
            <person name="Ma L."/>
            <person name="Liu S."/>
            <person name="Liang Y."/>
            <person name="Liu Q."/>
            <person name="He Z."/>
            <person name="Tian L."/>
            <person name="Duan Y."/>
            <person name="Cai W."/>
            <person name="Li H."/>
            <person name="Song F."/>
        </authorList>
    </citation>
    <scope>NUCLEOTIDE SEQUENCE</scope>
    <source>
        <strain evidence="18">Cailab_2023a</strain>
    </source>
</reference>
<dbReference type="PROSITE" id="PS00123">
    <property type="entry name" value="ALKALINE_PHOSPHATASE"/>
    <property type="match status" value="1"/>
</dbReference>
<dbReference type="PRINTS" id="PR00113">
    <property type="entry name" value="ALKPHPHTASE"/>
</dbReference>
<proteinExistence type="inferred from homology"/>
<dbReference type="EMBL" id="JARGDH010000002">
    <property type="protein sequence ID" value="KAL0275008.1"/>
    <property type="molecule type" value="Genomic_DNA"/>
</dbReference>
<keyword evidence="8 14" id="KW-0862">Zinc</keyword>
<feature type="binding site" evidence="14">
    <location>
        <position position="88"/>
    </location>
    <ligand>
        <name>Mg(2+)</name>
        <dbReference type="ChEBI" id="CHEBI:18420"/>
    </ligand>
</feature>
<dbReference type="PANTHER" id="PTHR11596:SF91">
    <property type="entry name" value="ALKALINE PHOSPHATASE-RELATED"/>
    <property type="match status" value="1"/>
</dbReference>
<keyword evidence="9 14" id="KW-0460">Magnesium</keyword>
<feature type="chain" id="PRO_5043329700" description="Alkaline phosphatase" evidence="17">
    <location>
        <begin position="36"/>
        <end position="538"/>
    </location>
</feature>
<evidence type="ECO:0000256" key="16">
    <source>
        <dbReference type="RuleBase" id="RU003947"/>
    </source>
</evidence>
<name>A0AAW2HZR7_9NEOP</name>
<evidence type="ECO:0000313" key="18">
    <source>
        <dbReference type="EMBL" id="KAL0275008.1"/>
    </source>
</evidence>
<organism evidence="18">
    <name type="scientific">Menopon gallinae</name>
    <name type="common">poultry shaft louse</name>
    <dbReference type="NCBI Taxonomy" id="328185"/>
    <lineage>
        <taxon>Eukaryota</taxon>
        <taxon>Metazoa</taxon>
        <taxon>Ecdysozoa</taxon>
        <taxon>Arthropoda</taxon>
        <taxon>Hexapoda</taxon>
        <taxon>Insecta</taxon>
        <taxon>Pterygota</taxon>
        <taxon>Neoptera</taxon>
        <taxon>Paraneoptera</taxon>
        <taxon>Psocodea</taxon>
        <taxon>Troctomorpha</taxon>
        <taxon>Phthiraptera</taxon>
        <taxon>Amblycera</taxon>
        <taxon>Menoponidae</taxon>
        <taxon>Menopon</taxon>
    </lineage>
</organism>
<dbReference type="GO" id="GO:0046872">
    <property type="term" value="F:metal ion binding"/>
    <property type="evidence" value="ECO:0007669"/>
    <property type="project" value="UniProtKB-KW"/>
</dbReference>
<keyword evidence="4" id="KW-1003">Cell membrane</keyword>
<evidence type="ECO:0000256" key="11">
    <source>
        <dbReference type="ARBA" id="ARBA00023180"/>
    </source>
</evidence>
<feature type="binding site" evidence="14">
    <location>
        <position position="88"/>
    </location>
    <ligand>
        <name>Zn(2+)</name>
        <dbReference type="ChEBI" id="CHEBI:29105"/>
        <label>2</label>
    </ligand>
</feature>
<evidence type="ECO:0000256" key="2">
    <source>
        <dbReference type="ARBA" id="ARBA00005984"/>
    </source>
</evidence>
<evidence type="ECO:0000256" key="13">
    <source>
        <dbReference type="PIRSR" id="PIRSR601952-1"/>
    </source>
</evidence>